<feature type="region of interest" description="Disordered" evidence="1">
    <location>
        <begin position="1"/>
        <end position="52"/>
    </location>
</feature>
<dbReference type="Proteomes" id="UP000327085">
    <property type="component" value="Chromosome 1"/>
</dbReference>
<reference evidence="3" key="1">
    <citation type="journal article" date="2020" name="Plant J.">
        <title>Transposons played a major role in the diversification between the closely related almond and peach genomes: results from the almond genome sequence.</title>
        <authorList>
            <person name="Alioto T."/>
            <person name="Alexiou K.G."/>
            <person name="Bardil A."/>
            <person name="Barteri F."/>
            <person name="Castanera R."/>
            <person name="Cruz F."/>
            <person name="Dhingra A."/>
            <person name="Duval H."/>
            <person name="Fernandez I Marti A."/>
            <person name="Frias L."/>
            <person name="Galan B."/>
            <person name="Garcia J.L."/>
            <person name="Howad W."/>
            <person name="Gomez-Garrido J."/>
            <person name="Gut M."/>
            <person name="Julca I."/>
            <person name="Morata J."/>
            <person name="Puigdomenech P."/>
            <person name="Ribeca P."/>
            <person name="Rubio Cabetas M.J."/>
            <person name="Vlasova A."/>
            <person name="Wirthensohn M."/>
            <person name="Garcia-Mas J."/>
            <person name="Gabaldon T."/>
            <person name="Casacuberta J.M."/>
            <person name="Arus P."/>
        </authorList>
    </citation>
    <scope>NUCLEOTIDE SEQUENCE [LARGE SCALE GENOMIC DNA]</scope>
    <source>
        <strain evidence="3">cv. Texas</strain>
    </source>
</reference>
<evidence type="ECO:0000313" key="3">
    <source>
        <dbReference type="Proteomes" id="UP000327085"/>
    </source>
</evidence>
<dbReference type="AlphaFoldDB" id="A0A5E4FC05"/>
<name>A0A5E4FC05_PRUDU</name>
<proteinExistence type="predicted"/>
<gene>
    <name evidence="2" type="ORF">ALMOND_2B015382</name>
</gene>
<feature type="non-terminal residue" evidence="2">
    <location>
        <position position="1"/>
    </location>
</feature>
<dbReference type="InParanoid" id="A0A5E4FC05"/>
<feature type="compositionally biased region" description="Basic and acidic residues" evidence="1">
    <location>
        <begin position="41"/>
        <end position="52"/>
    </location>
</feature>
<evidence type="ECO:0000313" key="2">
    <source>
        <dbReference type="EMBL" id="VVA25446.1"/>
    </source>
</evidence>
<accession>A0A5E4FC05</accession>
<protein>
    <submittedName>
        <fullName evidence="2">Uncharacterized protein</fullName>
    </submittedName>
</protein>
<feature type="non-terminal residue" evidence="2">
    <location>
        <position position="52"/>
    </location>
</feature>
<organism evidence="2 3">
    <name type="scientific">Prunus dulcis</name>
    <name type="common">Almond</name>
    <name type="synonym">Amygdalus dulcis</name>
    <dbReference type="NCBI Taxonomy" id="3755"/>
    <lineage>
        <taxon>Eukaryota</taxon>
        <taxon>Viridiplantae</taxon>
        <taxon>Streptophyta</taxon>
        <taxon>Embryophyta</taxon>
        <taxon>Tracheophyta</taxon>
        <taxon>Spermatophyta</taxon>
        <taxon>Magnoliopsida</taxon>
        <taxon>eudicotyledons</taxon>
        <taxon>Gunneridae</taxon>
        <taxon>Pentapetalae</taxon>
        <taxon>rosids</taxon>
        <taxon>fabids</taxon>
        <taxon>Rosales</taxon>
        <taxon>Rosaceae</taxon>
        <taxon>Amygdaloideae</taxon>
        <taxon>Amygdaleae</taxon>
        <taxon>Prunus</taxon>
    </lineage>
</organism>
<dbReference type="Gramene" id="VVA25446">
    <property type="protein sequence ID" value="VVA25446"/>
    <property type="gene ID" value="Prudul26B015382"/>
</dbReference>
<evidence type="ECO:0000256" key="1">
    <source>
        <dbReference type="SAM" id="MobiDB-lite"/>
    </source>
</evidence>
<feature type="compositionally biased region" description="Basic and acidic residues" evidence="1">
    <location>
        <begin position="16"/>
        <end position="31"/>
    </location>
</feature>
<sequence>TEEGHEQQAHSALRRGNHDLSKNDKEQEQVVDRSGNNTKVTLKDFDLQGKVR</sequence>
<dbReference type="EMBL" id="CABIKO010000094">
    <property type="protein sequence ID" value="VVA25446.1"/>
    <property type="molecule type" value="Genomic_DNA"/>
</dbReference>